<dbReference type="Gene3D" id="1.10.3720.10">
    <property type="entry name" value="MetI-like"/>
    <property type="match status" value="1"/>
</dbReference>
<keyword evidence="6 9" id="KW-0812">Transmembrane</keyword>
<dbReference type="InterPro" id="IPR051613">
    <property type="entry name" value="ABC_transp_permease_HisMQ"/>
</dbReference>
<evidence type="ECO:0000313" key="11">
    <source>
        <dbReference type="EMBL" id="SBV96562.1"/>
    </source>
</evidence>
<evidence type="ECO:0000256" key="4">
    <source>
        <dbReference type="ARBA" id="ARBA00022475"/>
    </source>
</evidence>
<evidence type="ECO:0000256" key="9">
    <source>
        <dbReference type="RuleBase" id="RU363032"/>
    </source>
</evidence>
<dbReference type="PROSITE" id="PS50928">
    <property type="entry name" value="ABC_TM1"/>
    <property type="match status" value="1"/>
</dbReference>
<accession>A0A212JAV4</accession>
<dbReference type="SUPFAM" id="SSF161098">
    <property type="entry name" value="MetI-like"/>
    <property type="match status" value="1"/>
</dbReference>
<keyword evidence="7 9" id="KW-1133">Transmembrane helix</keyword>
<keyword evidence="4" id="KW-1003">Cell membrane</keyword>
<dbReference type="CDD" id="cd06261">
    <property type="entry name" value="TM_PBP2"/>
    <property type="match status" value="1"/>
</dbReference>
<feature type="domain" description="ABC transmembrane type-1" evidence="10">
    <location>
        <begin position="15"/>
        <end position="215"/>
    </location>
</feature>
<dbReference type="GO" id="GO:0022857">
    <property type="term" value="F:transmembrane transporter activity"/>
    <property type="evidence" value="ECO:0007669"/>
    <property type="project" value="InterPro"/>
</dbReference>
<evidence type="ECO:0000256" key="7">
    <source>
        <dbReference type="ARBA" id="ARBA00022989"/>
    </source>
</evidence>
<keyword evidence="5" id="KW-0997">Cell inner membrane</keyword>
<evidence type="ECO:0000256" key="2">
    <source>
        <dbReference type="ARBA" id="ARBA00010072"/>
    </source>
</evidence>
<evidence type="ECO:0000256" key="5">
    <source>
        <dbReference type="ARBA" id="ARBA00022519"/>
    </source>
</evidence>
<evidence type="ECO:0000256" key="3">
    <source>
        <dbReference type="ARBA" id="ARBA00022448"/>
    </source>
</evidence>
<evidence type="ECO:0000256" key="1">
    <source>
        <dbReference type="ARBA" id="ARBA00004429"/>
    </source>
</evidence>
<dbReference type="Pfam" id="PF00528">
    <property type="entry name" value="BPD_transp_1"/>
    <property type="match status" value="1"/>
</dbReference>
<sequence>MIDLHGFGLQLAMGAMMTVEIALGACALGLVLGLGCAAMRLSGVKPLVTAAKTYTTIIRGIPELLVVLLVYFGSARVLTGIAESLGYDEYVELSPFVAGVIALSLTFGAYAAEVFRGAFLAVPPGQIEAARALGMSPGHAFRRILLPQVWRIALPGLGNLFLVLLKDTSLVSVAGMEELMRKTAIAVSFTKEPFTFYAVATVMYLGMTVICTAVLHVMERRANLGYRPLTTV</sequence>
<protein>
    <submittedName>
        <fullName evidence="11">Histidine/lysine/arginine/ornithine transporter subunit membrane component of ABC superfamily</fullName>
    </submittedName>
</protein>
<comment type="subcellular location">
    <subcellularLocation>
        <location evidence="1">Cell inner membrane</location>
        <topology evidence="1">Multi-pass membrane protein</topology>
    </subcellularLocation>
    <subcellularLocation>
        <location evidence="9">Cell membrane</location>
        <topology evidence="9">Multi-pass membrane protein</topology>
    </subcellularLocation>
</comment>
<dbReference type="EMBL" id="FLUO01000001">
    <property type="protein sequence ID" value="SBV96562.1"/>
    <property type="molecule type" value="Genomic_DNA"/>
</dbReference>
<comment type="similarity">
    <text evidence="2">Belongs to the binding-protein-dependent transport system permease family. HisMQ subfamily.</text>
</comment>
<feature type="transmembrane region" description="Helical" evidence="9">
    <location>
        <begin position="93"/>
        <end position="112"/>
    </location>
</feature>
<dbReference type="AlphaFoldDB" id="A0A212JAV4"/>
<dbReference type="InterPro" id="IPR000515">
    <property type="entry name" value="MetI-like"/>
</dbReference>
<feature type="transmembrane region" description="Helical" evidence="9">
    <location>
        <begin position="194"/>
        <end position="217"/>
    </location>
</feature>
<dbReference type="PANTHER" id="PTHR30133:SF2">
    <property type="entry name" value="ARGININE ABC TRANSPORTER PERMEASE PROTEIN ARTQ"/>
    <property type="match status" value="1"/>
</dbReference>
<keyword evidence="3 9" id="KW-0813">Transport</keyword>
<dbReference type="InterPro" id="IPR010065">
    <property type="entry name" value="AA_ABC_transptr_permease_3TM"/>
</dbReference>
<name>A0A212JAV4_9PROT</name>
<dbReference type="InterPro" id="IPR035906">
    <property type="entry name" value="MetI-like_sf"/>
</dbReference>
<feature type="transmembrane region" description="Helical" evidence="9">
    <location>
        <begin position="53"/>
        <end position="73"/>
    </location>
</feature>
<dbReference type="GO" id="GO:0043190">
    <property type="term" value="C:ATP-binding cassette (ABC) transporter complex"/>
    <property type="evidence" value="ECO:0007669"/>
    <property type="project" value="InterPro"/>
</dbReference>
<reference evidence="11" key="1">
    <citation type="submission" date="2016-04" db="EMBL/GenBank/DDBJ databases">
        <authorList>
            <person name="Evans L.H."/>
            <person name="Alamgir A."/>
            <person name="Owens N."/>
            <person name="Weber N.D."/>
            <person name="Virtaneva K."/>
            <person name="Barbian K."/>
            <person name="Babar A."/>
            <person name="Rosenke K."/>
        </authorList>
    </citation>
    <scope>NUCLEOTIDE SEQUENCE</scope>
    <source>
        <strain evidence="11">86</strain>
    </source>
</reference>
<proteinExistence type="inferred from homology"/>
<feature type="transmembrane region" description="Helical" evidence="9">
    <location>
        <begin position="21"/>
        <end position="41"/>
    </location>
</feature>
<evidence type="ECO:0000259" key="10">
    <source>
        <dbReference type="PROSITE" id="PS50928"/>
    </source>
</evidence>
<evidence type="ECO:0000256" key="8">
    <source>
        <dbReference type="ARBA" id="ARBA00023136"/>
    </source>
</evidence>
<organism evidence="11">
    <name type="scientific">uncultured Alphaproteobacteria bacterium</name>
    <dbReference type="NCBI Taxonomy" id="91750"/>
    <lineage>
        <taxon>Bacteria</taxon>
        <taxon>Pseudomonadati</taxon>
        <taxon>Pseudomonadota</taxon>
        <taxon>Alphaproteobacteria</taxon>
        <taxon>environmental samples</taxon>
    </lineage>
</organism>
<dbReference type="PANTHER" id="PTHR30133">
    <property type="entry name" value="CATIONIC AMINO ACID TRANSPORTER, MEMBRANE COMPONENT"/>
    <property type="match status" value="1"/>
</dbReference>
<evidence type="ECO:0000256" key="6">
    <source>
        <dbReference type="ARBA" id="ARBA00022692"/>
    </source>
</evidence>
<gene>
    <name evidence="11" type="primary">hisQ</name>
    <name evidence="11" type="ORF">KL86APRO_10775</name>
</gene>
<feature type="transmembrane region" description="Helical" evidence="9">
    <location>
        <begin position="152"/>
        <end position="174"/>
    </location>
</feature>
<dbReference type="NCBIfam" id="TIGR01726">
    <property type="entry name" value="HEQRo_perm_3TM"/>
    <property type="match status" value="1"/>
</dbReference>
<keyword evidence="8 9" id="KW-0472">Membrane</keyword>